<evidence type="ECO:0000313" key="1">
    <source>
        <dbReference type="EMBL" id="DAD78107.1"/>
    </source>
</evidence>
<proteinExistence type="predicted"/>
<sequence length="113" mass="13306">MNKQEIIEINKEFVKLVTENPELPIKVFIDGTCGDGDCWYVGQIYDCKVTEITEYKDLYYERDDFIWLEDILSNEVCDDPEYVNLSAKQFDKKIAEEVERLGWEKVILLKVSV</sequence>
<organism evidence="1">
    <name type="scientific">Siphoviridae sp. ctrgt10</name>
    <dbReference type="NCBI Taxonomy" id="2826479"/>
    <lineage>
        <taxon>Viruses</taxon>
        <taxon>Duplodnaviria</taxon>
        <taxon>Heunggongvirae</taxon>
        <taxon>Uroviricota</taxon>
        <taxon>Caudoviricetes</taxon>
    </lineage>
</organism>
<protein>
    <submittedName>
        <fullName evidence="1">Uncharacterized protein</fullName>
    </submittedName>
</protein>
<name>A0A8S5M815_9CAUD</name>
<accession>A0A8S5M815</accession>
<dbReference type="EMBL" id="BK014839">
    <property type="protein sequence ID" value="DAD78107.1"/>
    <property type="molecule type" value="Genomic_DNA"/>
</dbReference>
<reference evidence="1" key="1">
    <citation type="journal article" date="2021" name="Proc. Natl. Acad. Sci. U.S.A.">
        <title>A Catalog of Tens of Thousands of Viruses from Human Metagenomes Reveals Hidden Associations with Chronic Diseases.</title>
        <authorList>
            <person name="Tisza M.J."/>
            <person name="Buck C.B."/>
        </authorList>
    </citation>
    <scope>NUCLEOTIDE SEQUENCE</scope>
    <source>
        <strain evidence="1">Ctrgt10</strain>
    </source>
</reference>